<dbReference type="Pfam" id="PF20463">
    <property type="entry name" value="PDH_C"/>
    <property type="match status" value="1"/>
</dbReference>
<gene>
    <name evidence="3" type="primary">tyrA</name>
    <name evidence="3" type="ordered locus">RB5392</name>
</gene>
<protein>
    <submittedName>
        <fullName evidence="3">Prephenate dehydrogenase</fullName>
        <ecNumber evidence="3">1.3.1.12</ecNumber>
    </submittedName>
</protein>
<evidence type="ECO:0000256" key="1">
    <source>
        <dbReference type="ARBA" id="ARBA00023002"/>
    </source>
</evidence>
<keyword evidence="4" id="KW-1185">Reference proteome</keyword>
<organism evidence="3 4">
    <name type="scientific">Rhodopirellula baltica (strain DSM 10527 / NCIMB 13988 / SH1)</name>
    <dbReference type="NCBI Taxonomy" id="243090"/>
    <lineage>
        <taxon>Bacteria</taxon>
        <taxon>Pseudomonadati</taxon>
        <taxon>Planctomycetota</taxon>
        <taxon>Planctomycetia</taxon>
        <taxon>Pirellulales</taxon>
        <taxon>Pirellulaceae</taxon>
        <taxon>Rhodopirellula</taxon>
    </lineage>
</organism>
<proteinExistence type="predicted"/>
<dbReference type="SUPFAM" id="SSF51735">
    <property type="entry name" value="NAD(P)-binding Rossmann-fold domains"/>
    <property type="match status" value="1"/>
</dbReference>
<dbReference type="InParanoid" id="Q7URX9"/>
<dbReference type="OrthoDB" id="9802008at2"/>
<dbReference type="PATRIC" id="fig|243090.15.peg.2589"/>
<dbReference type="HOGENOM" id="CLU_055968_0_0_0"/>
<dbReference type="GO" id="GO:0004665">
    <property type="term" value="F:prephenate dehydrogenase (NADP+) activity"/>
    <property type="evidence" value="ECO:0007669"/>
    <property type="project" value="InterPro"/>
</dbReference>
<dbReference type="InterPro" id="IPR008927">
    <property type="entry name" value="6-PGluconate_DH-like_C_sf"/>
</dbReference>
<dbReference type="InterPro" id="IPR046826">
    <property type="entry name" value="PDH_N"/>
</dbReference>
<dbReference type="GO" id="GO:0006571">
    <property type="term" value="P:tyrosine biosynthetic process"/>
    <property type="evidence" value="ECO:0000318"/>
    <property type="project" value="GO_Central"/>
</dbReference>
<dbReference type="AlphaFoldDB" id="Q7URX9"/>
<dbReference type="eggNOG" id="COG0287">
    <property type="taxonomic scope" value="Bacteria"/>
</dbReference>
<dbReference type="EC" id="1.3.1.12" evidence="3"/>
<dbReference type="PANTHER" id="PTHR21363:SF0">
    <property type="entry name" value="PREPHENATE DEHYDROGENASE [NADP(+)]"/>
    <property type="match status" value="1"/>
</dbReference>
<keyword evidence="1 3" id="KW-0560">Oxidoreductase</keyword>
<dbReference type="Pfam" id="PF02153">
    <property type="entry name" value="PDH_N"/>
    <property type="match status" value="1"/>
</dbReference>
<dbReference type="EnsemblBacteria" id="CAD74208">
    <property type="protein sequence ID" value="CAD74208"/>
    <property type="gene ID" value="RB5392"/>
</dbReference>
<dbReference type="Gene3D" id="1.10.3660.10">
    <property type="entry name" value="6-phosphogluconate dehydrogenase C-terminal like domain"/>
    <property type="match status" value="1"/>
</dbReference>
<evidence type="ECO:0000313" key="4">
    <source>
        <dbReference type="Proteomes" id="UP000001025"/>
    </source>
</evidence>
<dbReference type="Gene3D" id="3.40.50.720">
    <property type="entry name" value="NAD(P)-binding Rossmann-like Domain"/>
    <property type="match status" value="1"/>
</dbReference>
<evidence type="ECO:0000313" key="3">
    <source>
        <dbReference type="EMBL" id="CAD74208.1"/>
    </source>
</evidence>
<name>Q7URX9_RHOBA</name>
<dbReference type="STRING" id="243090.RB5392"/>
<dbReference type="InterPro" id="IPR003099">
    <property type="entry name" value="Prephen_DH"/>
</dbReference>
<dbReference type="EMBL" id="BX294142">
    <property type="protein sequence ID" value="CAD74208.1"/>
    <property type="molecule type" value="Genomic_DNA"/>
</dbReference>
<dbReference type="Proteomes" id="UP000001025">
    <property type="component" value="Chromosome"/>
</dbReference>
<reference evidence="3 4" key="1">
    <citation type="journal article" date="2003" name="Proc. Natl. Acad. Sci. U.S.A.">
        <title>Complete genome sequence of the marine planctomycete Pirellula sp. strain 1.</title>
        <authorList>
            <person name="Gloeckner F.O."/>
            <person name="Kube M."/>
            <person name="Bauer M."/>
            <person name="Teeling H."/>
            <person name="Lombardot T."/>
            <person name="Ludwig W."/>
            <person name="Gade D."/>
            <person name="Beck A."/>
            <person name="Borzym K."/>
            <person name="Heitmann K."/>
            <person name="Rabus R."/>
            <person name="Schlesner H."/>
            <person name="Amann R."/>
            <person name="Reinhardt R."/>
        </authorList>
    </citation>
    <scope>NUCLEOTIDE SEQUENCE [LARGE SCALE GENOMIC DNA]</scope>
    <source>
        <strain evidence="4">DSM 10527 / NCIMB 13988 / SH1</strain>
    </source>
</reference>
<feature type="domain" description="Prephenate/arogenate dehydrogenase" evidence="2">
    <location>
        <begin position="97"/>
        <end position="371"/>
    </location>
</feature>
<dbReference type="InterPro" id="IPR036291">
    <property type="entry name" value="NAD(P)-bd_dom_sf"/>
</dbReference>
<dbReference type="PANTHER" id="PTHR21363">
    <property type="entry name" value="PREPHENATE DEHYDROGENASE"/>
    <property type="match status" value="1"/>
</dbReference>
<evidence type="ECO:0000259" key="2">
    <source>
        <dbReference type="PROSITE" id="PS51176"/>
    </source>
</evidence>
<dbReference type="GO" id="GO:0008977">
    <property type="term" value="F:prephenate dehydrogenase (NAD+) activity"/>
    <property type="evidence" value="ECO:0000318"/>
    <property type="project" value="GO_Central"/>
</dbReference>
<dbReference type="KEGG" id="rba:RB5392"/>
<dbReference type="InterPro" id="IPR046825">
    <property type="entry name" value="PDH_C"/>
</dbReference>
<dbReference type="PROSITE" id="PS51176">
    <property type="entry name" value="PDH_ADH"/>
    <property type="match status" value="1"/>
</dbReference>
<dbReference type="GO" id="GO:0070403">
    <property type="term" value="F:NAD+ binding"/>
    <property type="evidence" value="ECO:0000318"/>
    <property type="project" value="GO_Central"/>
</dbReference>
<sequence>MASRHVSASDQTSFDRGVSFKNASLPPMGTAVVLRYSSALSYSAASPGSGSETRQEFRCPNRLAESLDDFRYEWRAIHNKSPLASFESSPMPEPSCRSVAIIGLGLLGGSVALSIRRRWPSVRLTACARSPETRALALDRAIVDEVFDRPDAAANGCDLAVIATPVNRIAALAQELAEQFPELTLTDVGSTKGGLVRELAGTTAAQQFVPAHPIAGSEKSGAEHARADLFDDKPIVITPSGEELPQHITAATEFWRGTGGRIVTMPAEQHDATLALTSHLPHLLSSLAARQITREMLALVGTGWLDTTRVAAGDADLWTAIVSENRDAILSAIEQSRSDLDTLQTIVDQGNDIALRTWLDTAKQIRQSART</sequence>
<dbReference type="InterPro" id="IPR050812">
    <property type="entry name" value="Preph/Arog_dehydrog"/>
</dbReference>
<dbReference type="FunFam" id="3.40.50.720:FF:000208">
    <property type="entry name" value="Prephenate dehydrogenase"/>
    <property type="match status" value="1"/>
</dbReference>
<accession>Q7URX9</accession>
<dbReference type="SUPFAM" id="SSF48179">
    <property type="entry name" value="6-phosphogluconate dehydrogenase C-terminal domain-like"/>
    <property type="match status" value="1"/>
</dbReference>